<dbReference type="InterPro" id="IPR001881">
    <property type="entry name" value="EGF-like_Ca-bd_dom"/>
</dbReference>
<feature type="domain" description="EGF-like" evidence="5">
    <location>
        <begin position="274"/>
        <end position="307"/>
    </location>
</feature>
<reference evidence="6 7" key="1">
    <citation type="submission" date="2023-04" db="EMBL/GenBank/DDBJ databases">
        <title>The genome sequence of Polyangium sorediatum DSM14670.</title>
        <authorList>
            <person name="Zhang X."/>
        </authorList>
    </citation>
    <scope>NUCLEOTIDE SEQUENCE [LARGE SCALE GENOMIC DNA]</scope>
    <source>
        <strain evidence="6 7">DSM 14670</strain>
    </source>
</reference>
<evidence type="ECO:0000256" key="4">
    <source>
        <dbReference type="ARBA" id="ARBA00023157"/>
    </source>
</evidence>
<proteinExistence type="predicted"/>
<dbReference type="SUPFAM" id="SSF49899">
    <property type="entry name" value="Concanavalin A-like lectins/glucanases"/>
    <property type="match status" value="2"/>
</dbReference>
<dbReference type="CDD" id="cd00054">
    <property type="entry name" value="EGF_CA"/>
    <property type="match status" value="2"/>
</dbReference>
<dbReference type="PANTHER" id="PTHR24033">
    <property type="entry name" value="EGF-LIKE DOMAIN-CONTAINING PROTEIN"/>
    <property type="match status" value="1"/>
</dbReference>
<keyword evidence="7" id="KW-1185">Reference proteome</keyword>
<comment type="caution">
    <text evidence="6">The sequence shown here is derived from an EMBL/GenBank/DDBJ whole genome shotgun (WGS) entry which is preliminary data.</text>
</comment>
<evidence type="ECO:0000259" key="5">
    <source>
        <dbReference type="PROSITE" id="PS50026"/>
    </source>
</evidence>
<dbReference type="InterPro" id="IPR000742">
    <property type="entry name" value="EGF"/>
</dbReference>
<dbReference type="PRINTS" id="PR00010">
    <property type="entry name" value="EGFBLOOD"/>
</dbReference>
<dbReference type="SMART" id="SM00560">
    <property type="entry name" value="LamGL"/>
    <property type="match status" value="2"/>
</dbReference>
<dbReference type="Pfam" id="PF13385">
    <property type="entry name" value="Laminin_G_3"/>
    <property type="match status" value="2"/>
</dbReference>
<dbReference type="SMART" id="SM00282">
    <property type="entry name" value="LamG"/>
    <property type="match status" value="2"/>
</dbReference>
<accession>A0ABT6NUC8</accession>
<dbReference type="PROSITE" id="PS01186">
    <property type="entry name" value="EGF_2"/>
    <property type="match status" value="2"/>
</dbReference>
<dbReference type="Gene3D" id="2.10.25.10">
    <property type="entry name" value="Laminin"/>
    <property type="match status" value="2"/>
</dbReference>
<evidence type="ECO:0000256" key="2">
    <source>
        <dbReference type="ARBA" id="ARBA00022729"/>
    </source>
</evidence>
<keyword evidence="2" id="KW-0732">Signal</keyword>
<dbReference type="InterPro" id="IPR051830">
    <property type="entry name" value="NOTCH_homolog"/>
</dbReference>
<keyword evidence="4" id="KW-1015">Disulfide bond</keyword>
<evidence type="ECO:0000313" key="6">
    <source>
        <dbReference type="EMBL" id="MDI1431940.1"/>
    </source>
</evidence>
<dbReference type="Pfam" id="PF00008">
    <property type="entry name" value="EGF"/>
    <property type="match status" value="1"/>
</dbReference>
<dbReference type="InterPro" id="IPR006558">
    <property type="entry name" value="LamG-like"/>
</dbReference>
<dbReference type="PROSITE" id="PS00010">
    <property type="entry name" value="ASX_HYDROXYL"/>
    <property type="match status" value="1"/>
</dbReference>
<dbReference type="InterPro" id="IPR001791">
    <property type="entry name" value="Laminin_G"/>
</dbReference>
<dbReference type="Proteomes" id="UP001160301">
    <property type="component" value="Unassembled WGS sequence"/>
</dbReference>
<evidence type="ECO:0000313" key="7">
    <source>
        <dbReference type="Proteomes" id="UP001160301"/>
    </source>
</evidence>
<dbReference type="SUPFAM" id="SSF57196">
    <property type="entry name" value="EGF/Laminin"/>
    <property type="match status" value="2"/>
</dbReference>
<sequence length="728" mass="75234">MAIHFATLAPAEKETCMRHIRFFATFSFAVPVALLAGGCSSTPDTMDGRTDDPIGEAAQPLESCYGDHPQPTGFWAGAGNADDVYGALNGTLGSGVTFATGQVGQAFVFNGANDVQIPDAAALTFPSTLSIEAWINPTNVTPLQVIVSKNRGAGGTGYAMTISNGRLGFGMNNGTNFSVASSGTISPNTWTHVAVTRNVSVVKLYINGVLDTTATNAFNGVLLDSNRPLTIGSEDTVGGRFFTGLIDEPAVWDDVLTDAQIAGIHAAGADGKCHCAPGLCTTGKVCSQTPSSYTCDCPAGYFGTACELTLCTGVTCTALDQCHVPGTCDIMTGLCSNPVATDGTACNDGDTCTTESCQSGVCTGERLSYSGTGPQHWWKADGNTTDSAGSANGTISGGVTYTPAVLNQGFSLDGTNGRVTFNSTGAYPGTGPLTVSAWISTSATGADQAIVSLYDCGGLCLPLLSPAYIDLRVSATGKLVGSIRGASNVTHTVTGTTTINDGQFHHVAYVRDTSALLLRIFVDGVADGTVAITADNIADTDLEMDPIQVGAKRIAASTASNTYFAGTIDDVRWYQAALTASDMFSLTCEPEDCSPNPCQNGGTCVDGVNSYTCTCAAGWTGTNCETPPCPCEALPAWQEVVATNQFDDCFSYPPDMVYLRGVAQWYDSNGGAIRTGMWSQTPNPEFGSPQQCGAVSVSYGLQTVDNISNTQLAACQDAVVAVGAGMCQ</sequence>
<keyword evidence="3" id="KW-0677">Repeat</keyword>
<dbReference type="InterPro" id="IPR013032">
    <property type="entry name" value="EGF-like_CS"/>
</dbReference>
<evidence type="ECO:0000256" key="3">
    <source>
        <dbReference type="ARBA" id="ARBA00022737"/>
    </source>
</evidence>
<dbReference type="Pfam" id="PF12661">
    <property type="entry name" value="hEGF"/>
    <property type="match status" value="1"/>
</dbReference>
<dbReference type="PROSITE" id="PS50026">
    <property type="entry name" value="EGF_3"/>
    <property type="match status" value="2"/>
</dbReference>
<dbReference type="InterPro" id="IPR013320">
    <property type="entry name" value="ConA-like_dom_sf"/>
</dbReference>
<dbReference type="PANTHER" id="PTHR24033:SF224">
    <property type="entry name" value="C-TYPE LECTIN"/>
    <property type="match status" value="1"/>
</dbReference>
<dbReference type="EMBL" id="JARZHI010000017">
    <property type="protein sequence ID" value="MDI1431940.1"/>
    <property type="molecule type" value="Genomic_DNA"/>
</dbReference>
<name>A0ABT6NUC8_9BACT</name>
<organism evidence="6 7">
    <name type="scientific">Polyangium sorediatum</name>
    <dbReference type="NCBI Taxonomy" id="889274"/>
    <lineage>
        <taxon>Bacteria</taxon>
        <taxon>Pseudomonadati</taxon>
        <taxon>Myxococcota</taxon>
        <taxon>Polyangia</taxon>
        <taxon>Polyangiales</taxon>
        <taxon>Polyangiaceae</taxon>
        <taxon>Polyangium</taxon>
    </lineage>
</organism>
<dbReference type="SMART" id="SM00179">
    <property type="entry name" value="EGF_CA"/>
    <property type="match status" value="2"/>
</dbReference>
<protein>
    <submittedName>
        <fullName evidence="6">LamG domain-containing protein</fullName>
    </submittedName>
</protein>
<dbReference type="PROSITE" id="PS00022">
    <property type="entry name" value="EGF_1"/>
    <property type="match status" value="2"/>
</dbReference>
<evidence type="ECO:0000256" key="1">
    <source>
        <dbReference type="ARBA" id="ARBA00022536"/>
    </source>
</evidence>
<keyword evidence="1" id="KW-0245">EGF-like domain</keyword>
<gene>
    <name evidence="6" type="ORF">QHF89_20755</name>
</gene>
<dbReference type="Gene3D" id="2.60.120.200">
    <property type="match status" value="2"/>
</dbReference>
<dbReference type="SMART" id="SM00181">
    <property type="entry name" value="EGF"/>
    <property type="match status" value="2"/>
</dbReference>
<feature type="domain" description="EGF-like" evidence="5">
    <location>
        <begin position="589"/>
        <end position="625"/>
    </location>
</feature>
<dbReference type="InterPro" id="IPR000152">
    <property type="entry name" value="EGF-type_Asp/Asn_hydroxyl_site"/>
</dbReference>